<keyword evidence="3" id="KW-1185">Reference proteome</keyword>
<gene>
    <name evidence="2" type="primary">tlp</name>
    <name evidence="2" type="ORF">ACFQ2I_15465</name>
</gene>
<dbReference type="Proteomes" id="UP001596989">
    <property type="component" value="Unassembled WGS sequence"/>
</dbReference>
<comment type="caution">
    <text evidence="2">The sequence shown here is derived from an EMBL/GenBank/DDBJ whole genome shotgun (WGS) entry which is preliminary data.</text>
</comment>
<dbReference type="HAMAP" id="MF_01506">
    <property type="entry name" value="Tlp"/>
    <property type="match status" value="1"/>
</dbReference>
<keyword evidence="1" id="KW-0175">Coiled coil</keyword>
<dbReference type="InterPro" id="IPR017524">
    <property type="entry name" value="SASP_thioredoxin-like"/>
</dbReference>
<evidence type="ECO:0000313" key="3">
    <source>
        <dbReference type="Proteomes" id="UP001596989"/>
    </source>
</evidence>
<dbReference type="Pfam" id="PF19824">
    <property type="entry name" value="Tlp"/>
    <property type="match status" value="1"/>
</dbReference>
<name>A0ABW3HTC7_9BACL</name>
<dbReference type="RefSeq" id="WP_377565572.1">
    <property type="nucleotide sequence ID" value="NZ_JBHTJZ010000024.1"/>
</dbReference>
<protein>
    <submittedName>
        <fullName evidence="2">Small acid-soluble spore protein Tlp</fullName>
    </submittedName>
</protein>
<evidence type="ECO:0000313" key="2">
    <source>
        <dbReference type="EMBL" id="MFD0960788.1"/>
    </source>
</evidence>
<dbReference type="EMBL" id="JBHTJZ010000024">
    <property type="protein sequence ID" value="MFD0960788.1"/>
    <property type="molecule type" value="Genomic_DNA"/>
</dbReference>
<reference evidence="3" key="1">
    <citation type="journal article" date="2019" name="Int. J. Syst. Evol. Microbiol.">
        <title>The Global Catalogue of Microorganisms (GCM) 10K type strain sequencing project: providing services to taxonomists for standard genome sequencing and annotation.</title>
        <authorList>
            <consortium name="The Broad Institute Genomics Platform"/>
            <consortium name="The Broad Institute Genome Sequencing Center for Infectious Disease"/>
            <person name="Wu L."/>
            <person name="Ma J."/>
        </authorList>
    </citation>
    <scope>NUCLEOTIDE SEQUENCE [LARGE SCALE GENOMIC DNA]</scope>
    <source>
        <strain evidence="3">CCUG 59129</strain>
    </source>
</reference>
<evidence type="ECO:0000256" key="1">
    <source>
        <dbReference type="SAM" id="Coils"/>
    </source>
</evidence>
<accession>A0ABW3HTC7</accession>
<dbReference type="NCBIfam" id="TIGR03090">
    <property type="entry name" value="SASP_tlp"/>
    <property type="match status" value="1"/>
</dbReference>
<feature type="coiled-coil region" evidence="1">
    <location>
        <begin position="11"/>
        <end position="64"/>
    </location>
</feature>
<proteinExistence type="inferred from homology"/>
<sequence>MAKPDNRADNAEHLEQHIQNTKANMQEANDYLAEHAEEISAVDKNNIEEKNERRQNSIAAFQSEVQDEQGQ</sequence>
<organism evidence="2 3">
    <name type="scientific">Paenibacillus chungangensis</name>
    <dbReference type="NCBI Taxonomy" id="696535"/>
    <lineage>
        <taxon>Bacteria</taxon>
        <taxon>Bacillati</taxon>
        <taxon>Bacillota</taxon>
        <taxon>Bacilli</taxon>
        <taxon>Bacillales</taxon>
        <taxon>Paenibacillaceae</taxon>
        <taxon>Paenibacillus</taxon>
    </lineage>
</organism>